<reference evidence="2 3" key="1">
    <citation type="submission" date="2022-03" db="EMBL/GenBank/DDBJ databases">
        <title>Genome data of Colletotrichum spp.</title>
        <authorList>
            <person name="Utami Y.D."/>
            <person name="Hiruma K."/>
        </authorList>
    </citation>
    <scope>NUCLEOTIDE SEQUENCE [LARGE SCALE GENOMIC DNA]</scope>
    <source>
        <strain evidence="2 3">MAFF 239500</strain>
    </source>
</reference>
<accession>A0AA37L9U5</accession>
<dbReference type="RefSeq" id="XP_049127076.1">
    <property type="nucleotide sequence ID" value="XM_049271119.1"/>
</dbReference>
<name>A0AA37L9U5_9PEZI</name>
<dbReference type="EMBL" id="BQXU01000010">
    <property type="protein sequence ID" value="GKT44726.1"/>
    <property type="molecule type" value="Genomic_DNA"/>
</dbReference>
<protein>
    <submittedName>
        <fullName evidence="2">Uncharacterized protein</fullName>
    </submittedName>
</protein>
<organism evidence="2 3">
    <name type="scientific">Colletotrichum spaethianum</name>
    <dbReference type="NCBI Taxonomy" id="700344"/>
    <lineage>
        <taxon>Eukaryota</taxon>
        <taxon>Fungi</taxon>
        <taxon>Dikarya</taxon>
        <taxon>Ascomycota</taxon>
        <taxon>Pezizomycotina</taxon>
        <taxon>Sordariomycetes</taxon>
        <taxon>Hypocreomycetidae</taxon>
        <taxon>Glomerellales</taxon>
        <taxon>Glomerellaceae</taxon>
        <taxon>Colletotrichum</taxon>
        <taxon>Colletotrichum spaethianum species complex</taxon>
    </lineage>
</organism>
<dbReference type="Proteomes" id="UP001055115">
    <property type="component" value="Unassembled WGS sequence"/>
</dbReference>
<dbReference type="AlphaFoldDB" id="A0AA37L9U5"/>
<gene>
    <name evidence="2" type="ORF">ColSpa_04907</name>
</gene>
<evidence type="ECO:0000313" key="2">
    <source>
        <dbReference type="EMBL" id="GKT44726.1"/>
    </source>
</evidence>
<evidence type="ECO:0000256" key="1">
    <source>
        <dbReference type="SAM" id="MobiDB-lite"/>
    </source>
</evidence>
<proteinExistence type="predicted"/>
<feature type="compositionally biased region" description="Low complexity" evidence="1">
    <location>
        <begin position="26"/>
        <end position="40"/>
    </location>
</feature>
<keyword evidence="3" id="KW-1185">Reference proteome</keyword>
<evidence type="ECO:0000313" key="3">
    <source>
        <dbReference type="Proteomes" id="UP001055115"/>
    </source>
</evidence>
<feature type="region of interest" description="Disordered" evidence="1">
    <location>
        <begin position="26"/>
        <end position="52"/>
    </location>
</feature>
<sequence length="265" mass="29690">MDPIIADQEFTEESPSYDHCLAESVPIATSSSSPSDPWRPFANTPPLQGPGNTLERVFSAPARDIKEQPGPEEIPPEYTRQDPNDNHYALRAPFILSAATATGPLVPRFHLSQLRSGTNQPYKLSMRRLTTNESRRLSLSESSAAKIDYDDDLTVYLIANTHALAAWASPDIEIKGCKARTLQGSVELKRTATAYQFWHVTKPFANDMLRPENERRLAKYGYHADEELNRELLFAAESVALLSKDRWWKDGDGVCVAEETKVTNQ</sequence>
<comment type="caution">
    <text evidence="2">The sequence shown here is derived from an EMBL/GenBank/DDBJ whole genome shotgun (WGS) entry which is preliminary data.</text>
</comment>
<dbReference type="GeneID" id="73325709"/>